<gene>
    <name evidence="1" type="ORF">VNO77_25917</name>
</gene>
<evidence type="ECO:0000313" key="2">
    <source>
        <dbReference type="Proteomes" id="UP001367508"/>
    </source>
</evidence>
<keyword evidence="2" id="KW-1185">Reference proteome</keyword>
<name>A0AAN9Q573_CANGL</name>
<sequence>MMRMISSPYTYMGKQHLKPIYEKKLTMGFKLVDLEVDVWETCHLTKLPTEDYYSISWLKLGEVSTNLHHAYAHFQHESSTTPRTVGLIHAAAPRIFSSLANRSQPSLLALGMVPKTCVVSLPRAF</sequence>
<evidence type="ECO:0000313" key="1">
    <source>
        <dbReference type="EMBL" id="KAK7322532.1"/>
    </source>
</evidence>
<proteinExistence type="predicted"/>
<dbReference type="Proteomes" id="UP001367508">
    <property type="component" value="Unassembled WGS sequence"/>
</dbReference>
<reference evidence="1 2" key="1">
    <citation type="submission" date="2024-01" db="EMBL/GenBank/DDBJ databases">
        <title>The genomes of 5 underutilized Papilionoideae crops provide insights into root nodulation and disease resistanc.</title>
        <authorList>
            <person name="Jiang F."/>
        </authorList>
    </citation>
    <scope>NUCLEOTIDE SEQUENCE [LARGE SCALE GENOMIC DNA]</scope>
    <source>
        <strain evidence="1">LVBAO_FW01</strain>
        <tissue evidence="1">Leaves</tissue>
    </source>
</reference>
<comment type="caution">
    <text evidence="1">The sequence shown here is derived from an EMBL/GenBank/DDBJ whole genome shotgun (WGS) entry which is preliminary data.</text>
</comment>
<dbReference type="AlphaFoldDB" id="A0AAN9Q573"/>
<protein>
    <submittedName>
        <fullName evidence="1">Uncharacterized protein</fullName>
    </submittedName>
</protein>
<accession>A0AAN9Q573</accession>
<organism evidence="1 2">
    <name type="scientific">Canavalia gladiata</name>
    <name type="common">Sword bean</name>
    <name type="synonym">Dolichos gladiatus</name>
    <dbReference type="NCBI Taxonomy" id="3824"/>
    <lineage>
        <taxon>Eukaryota</taxon>
        <taxon>Viridiplantae</taxon>
        <taxon>Streptophyta</taxon>
        <taxon>Embryophyta</taxon>
        <taxon>Tracheophyta</taxon>
        <taxon>Spermatophyta</taxon>
        <taxon>Magnoliopsida</taxon>
        <taxon>eudicotyledons</taxon>
        <taxon>Gunneridae</taxon>
        <taxon>Pentapetalae</taxon>
        <taxon>rosids</taxon>
        <taxon>fabids</taxon>
        <taxon>Fabales</taxon>
        <taxon>Fabaceae</taxon>
        <taxon>Papilionoideae</taxon>
        <taxon>50 kb inversion clade</taxon>
        <taxon>NPAAA clade</taxon>
        <taxon>indigoferoid/millettioid clade</taxon>
        <taxon>Phaseoleae</taxon>
        <taxon>Canavalia</taxon>
    </lineage>
</organism>
<dbReference type="EMBL" id="JAYMYQ010000006">
    <property type="protein sequence ID" value="KAK7322532.1"/>
    <property type="molecule type" value="Genomic_DNA"/>
</dbReference>